<dbReference type="InterPro" id="IPR051435">
    <property type="entry name" value="RING_finger_E3_ubiq-ligases"/>
</dbReference>
<evidence type="ECO:0000256" key="1">
    <source>
        <dbReference type="ARBA" id="ARBA00022723"/>
    </source>
</evidence>
<keyword evidence="6" id="KW-0472">Membrane</keyword>
<evidence type="ECO:0000256" key="6">
    <source>
        <dbReference type="SAM" id="Phobius"/>
    </source>
</evidence>
<dbReference type="PROSITE" id="PS00518">
    <property type="entry name" value="ZF_RING_1"/>
    <property type="match status" value="1"/>
</dbReference>
<feature type="domain" description="RING-type" evidence="7">
    <location>
        <begin position="48"/>
        <end position="94"/>
    </location>
</feature>
<evidence type="ECO:0000256" key="2">
    <source>
        <dbReference type="ARBA" id="ARBA00022771"/>
    </source>
</evidence>
<keyword evidence="1" id="KW-0479">Metal-binding</keyword>
<dbReference type="GO" id="GO:0061630">
    <property type="term" value="F:ubiquitin protein ligase activity"/>
    <property type="evidence" value="ECO:0007669"/>
    <property type="project" value="TreeGrafter"/>
</dbReference>
<proteinExistence type="predicted"/>
<dbReference type="GeneTree" id="ENSGT00960000190452"/>
<reference evidence="8" key="2">
    <citation type="submission" date="2025-09" db="UniProtKB">
        <authorList>
            <consortium name="Ensembl"/>
        </authorList>
    </citation>
    <scope>IDENTIFICATION</scope>
</reference>
<dbReference type="GO" id="GO:0008270">
    <property type="term" value="F:zinc ion binding"/>
    <property type="evidence" value="ECO:0007669"/>
    <property type="project" value="UniProtKB-KW"/>
</dbReference>
<name>A0A8C5Q7G4_9ANUR</name>
<dbReference type="InterPro" id="IPR013083">
    <property type="entry name" value="Znf_RING/FYVE/PHD"/>
</dbReference>
<sequence length="222" mass="24573">MTSTSDAQTHELDKDPTSAPVSVSLHTDASPPMPVQGGLETPLTDMDCSVCFNKYNIYRVPKRLSCNHDFCSECLKRLIRNEAERWVIICPVCRASTAVFGGLVCTLKNKESFMPRLENHDVLLPTKNAGPSQRPNFICRLEIAPRDNHSDESQGNTRTAARRVMSLCLILLIVLIIILQFVYGGIMKWVLETDASGGDPARALCATTRKDSCRSTPSKMDS</sequence>
<dbReference type="InterPro" id="IPR001841">
    <property type="entry name" value="Znf_RING"/>
</dbReference>
<evidence type="ECO:0000256" key="3">
    <source>
        <dbReference type="ARBA" id="ARBA00022833"/>
    </source>
</evidence>
<reference evidence="8" key="1">
    <citation type="submission" date="2025-08" db="UniProtKB">
        <authorList>
            <consortium name="Ensembl"/>
        </authorList>
    </citation>
    <scope>IDENTIFICATION</scope>
</reference>
<dbReference type="SUPFAM" id="SSF57850">
    <property type="entry name" value="RING/U-box"/>
    <property type="match status" value="1"/>
</dbReference>
<feature type="region of interest" description="Disordered" evidence="5">
    <location>
        <begin position="1"/>
        <end position="38"/>
    </location>
</feature>
<keyword evidence="3" id="KW-0862">Zinc</keyword>
<dbReference type="PANTHER" id="PTHR22791:SF28">
    <property type="entry name" value="E3 UBIQUITIN-PROTEIN LIGASE RNF186"/>
    <property type="match status" value="1"/>
</dbReference>
<keyword evidence="9" id="KW-1185">Reference proteome</keyword>
<dbReference type="SMART" id="SM00184">
    <property type="entry name" value="RING"/>
    <property type="match status" value="1"/>
</dbReference>
<dbReference type="PANTHER" id="PTHR22791">
    <property type="entry name" value="RING-TYPE DOMAIN-CONTAINING PROTEIN"/>
    <property type="match status" value="1"/>
</dbReference>
<keyword evidence="6" id="KW-1133">Transmembrane helix</keyword>
<organism evidence="8 9">
    <name type="scientific">Leptobrachium leishanense</name>
    <name type="common">Leishan spiny toad</name>
    <dbReference type="NCBI Taxonomy" id="445787"/>
    <lineage>
        <taxon>Eukaryota</taxon>
        <taxon>Metazoa</taxon>
        <taxon>Chordata</taxon>
        <taxon>Craniata</taxon>
        <taxon>Vertebrata</taxon>
        <taxon>Euteleostomi</taxon>
        <taxon>Amphibia</taxon>
        <taxon>Batrachia</taxon>
        <taxon>Anura</taxon>
        <taxon>Pelobatoidea</taxon>
        <taxon>Megophryidae</taxon>
        <taxon>Leptobrachium</taxon>
    </lineage>
</organism>
<evidence type="ECO:0000313" key="9">
    <source>
        <dbReference type="Proteomes" id="UP000694569"/>
    </source>
</evidence>
<dbReference type="InterPro" id="IPR017907">
    <property type="entry name" value="Znf_RING_CS"/>
</dbReference>
<feature type="transmembrane region" description="Helical" evidence="6">
    <location>
        <begin position="164"/>
        <end position="183"/>
    </location>
</feature>
<keyword evidence="6" id="KW-0812">Transmembrane</keyword>
<evidence type="ECO:0000259" key="7">
    <source>
        <dbReference type="PROSITE" id="PS50089"/>
    </source>
</evidence>
<evidence type="ECO:0000256" key="5">
    <source>
        <dbReference type="SAM" id="MobiDB-lite"/>
    </source>
</evidence>
<evidence type="ECO:0000256" key="4">
    <source>
        <dbReference type="PROSITE-ProRule" id="PRU00175"/>
    </source>
</evidence>
<keyword evidence="2 4" id="KW-0863">Zinc-finger</keyword>
<dbReference type="Pfam" id="PF13639">
    <property type="entry name" value="zf-RING_2"/>
    <property type="match status" value="1"/>
</dbReference>
<dbReference type="GO" id="GO:0016567">
    <property type="term" value="P:protein ubiquitination"/>
    <property type="evidence" value="ECO:0007669"/>
    <property type="project" value="TreeGrafter"/>
</dbReference>
<dbReference type="Proteomes" id="UP000694569">
    <property type="component" value="Unplaced"/>
</dbReference>
<dbReference type="Gene3D" id="3.30.40.10">
    <property type="entry name" value="Zinc/RING finger domain, C3HC4 (zinc finger)"/>
    <property type="match status" value="1"/>
</dbReference>
<dbReference type="OrthoDB" id="6106880at2759"/>
<dbReference type="AlphaFoldDB" id="A0A8C5Q7G4"/>
<dbReference type="Ensembl" id="ENSLLET00000034371.1">
    <property type="protein sequence ID" value="ENSLLEP00000033103.1"/>
    <property type="gene ID" value="ENSLLEG00000020966.1"/>
</dbReference>
<protein>
    <recommendedName>
        <fullName evidence="7">RING-type domain-containing protein</fullName>
    </recommendedName>
</protein>
<dbReference type="PROSITE" id="PS50089">
    <property type="entry name" value="ZF_RING_2"/>
    <property type="match status" value="1"/>
</dbReference>
<evidence type="ECO:0000313" key="8">
    <source>
        <dbReference type="Ensembl" id="ENSLLEP00000033103.1"/>
    </source>
</evidence>
<accession>A0A8C5Q7G4</accession>